<evidence type="ECO:0000313" key="2">
    <source>
        <dbReference type="Proteomes" id="UP001205998"/>
    </source>
</evidence>
<accession>A0AAD5A0R5</accession>
<keyword evidence="2" id="KW-1185">Reference proteome</keyword>
<dbReference type="Proteomes" id="UP001205998">
    <property type="component" value="Unassembled WGS sequence"/>
</dbReference>
<evidence type="ECO:0000313" key="1">
    <source>
        <dbReference type="EMBL" id="KAI5607696.1"/>
    </source>
</evidence>
<gene>
    <name evidence="1" type="ORF">C0J50_12397</name>
</gene>
<dbReference type="EMBL" id="MU589891">
    <property type="protein sequence ID" value="KAI5607696.1"/>
    <property type="molecule type" value="Genomic_DNA"/>
</dbReference>
<sequence length="82" mass="10123">MHELNTCREMWCCVEVDSRIWTRPEMRHFARHLRNSYDFSAMLKAKPEERTSWMTRQTGYREKRHFDQSCKLKLVIFDLLIQ</sequence>
<protein>
    <submittedName>
        <fullName evidence="1">Uncharacterized protein</fullName>
    </submittedName>
</protein>
<organism evidence="1 2">
    <name type="scientific">Silurus asotus</name>
    <name type="common">Amur catfish</name>
    <name type="synonym">Parasilurus asotus</name>
    <dbReference type="NCBI Taxonomy" id="30991"/>
    <lineage>
        <taxon>Eukaryota</taxon>
        <taxon>Metazoa</taxon>
        <taxon>Chordata</taxon>
        <taxon>Craniata</taxon>
        <taxon>Vertebrata</taxon>
        <taxon>Euteleostomi</taxon>
        <taxon>Actinopterygii</taxon>
        <taxon>Neopterygii</taxon>
        <taxon>Teleostei</taxon>
        <taxon>Ostariophysi</taxon>
        <taxon>Siluriformes</taxon>
        <taxon>Siluridae</taxon>
        <taxon>Silurus</taxon>
    </lineage>
</organism>
<dbReference type="AlphaFoldDB" id="A0AAD5A0R5"/>
<comment type="caution">
    <text evidence="1">The sequence shown here is derived from an EMBL/GenBank/DDBJ whole genome shotgun (WGS) entry which is preliminary data.</text>
</comment>
<name>A0AAD5A0R5_SILAS</name>
<proteinExistence type="predicted"/>
<reference evidence="1" key="1">
    <citation type="submission" date="2018-07" db="EMBL/GenBank/DDBJ databases">
        <title>Comparative genomics of catfishes provides insights into carnivory and benthic adaptation.</title>
        <authorList>
            <person name="Zhang Y."/>
            <person name="Wang D."/>
            <person name="Peng Z."/>
            <person name="Zheng S."/>
            <person name="Shao F."/>
            <person name="Tao W."/>
        </authorList>
    </citation>
    <scope>NUCLEOTIDE SEQUENCE</scope>
    <source>
        <strain evidence="1">Chongqing</strain>
    </source>
</reference>